<dbReference type="Proteomes" id="UP000552045">
    <property type="component" value="Unassembled WGS sequence"/>
</dbReference>
<organism evidence="2 3">
    <name type="scientific">Microbacterium pseudoresistens</name>
    <dbReference type="NCBI Taxonomy" id="640634"/>
    <lineage>
        <taxon>Bacteria</taxon>
        <taxon>Bacillati</taxon>
        <taxon>Actinomycetota</taxon>
        <taxon>Actinomycetes</taxon>
        <taxon>Micrococcales</taxon>
        <taxon>Microbacteriaceae</taxon>
        <taxon>Microbacterium</taxon>
    </lineage>
</organism>
<dbReference type="Gene3D" id="3.30.420.40">
    <property type="match status" value="2"/>
</dbReference>
<protein>
    <submittedName>
        <fullName evidence="2">N-acetylglucosamine kinase-like BadF-type ATPase</fullName>
    </submittedName>
</protein>
<dbReference type="InterPro" id="IPR043129">
    <property type="entry name" value="ATPase_NBD"/>
</dbReference>
<dbReference type="AlphaFoldDB" id="A0A7Y9JN78"/>
<keyword evidence="2" id="KW-0808">Transferase</keyword>
<proteinExistence type="predicted"/>
<comment type="caution">
    <text evidence="2">The sequence shown here is derived from an EMBL/GenBank/DDBJ whole genome shotgun (WGS) entry which is preliminary data.</text>
</comment>
<evidence type="ECO:0000259" key="1">
    <source>
        <dbReference type="Pfam" id="PF01869"/>
    </source>
</evidence>
<keyword evidence="3" id="KW-1185">Reference proteome</keyword>
<dbReference type="InterPro" id="IPR002731">
    <property type="entry name" value="ATPase_BadF"/>
</dbReference>
<dbReference type="RefSeq" id="WP_179433840.1">
    <property type="nucleotide sequence ID" value="NZ_BAABLC010000002.1"/>
</dbReference>
<feature type="domain" description="ATPase BadF/BadG/BcrA/BcrD type" evidence="1">
    <location>
        <begin position="8"/>
        <end position="261"/>
    </location>
</feature>
<evidence type="ECO:0000313" key="2">
    <source>
        <dbReference type="EMBL" id="NYD55045.1"/>
    </source>
</evidence>
<dbReference type="SUPFAM" id="SSF53067">
    <property type="entry name" value="Actin-like ATPase domain"/>
    <property type="match status" value="2"/>
</dbReference>
<name>A0A7Y9JN78_9MICO</name>
<dbReference type="Pfam" id="PF01869">
    <property type="entry name" value="BcrAD_BadFG"/>
    <property type="match status" value="1"/>
</dbReference>
<reference evidence="2 3" key="1">
    <citation type="submission" date="2020-07" db="EMBL/GenBank/DDBJ databases">
        <title>Sequencing the genomes of 1000 actinobacteria strains.</title>
        <authorList>
            <person name="Klenk H.-P."/>
        </authorList>
    </citation>
    <scope>NUCLEOTIDE SEQUENCE [LARGE SCALE GENOMIC DNA]</scope>
    <source>
        <strain evidence="2 3">DSM 22185</strain>
    </source>
</reference>
<sequence length="346" mass="34981">MGRDALLLGIDAGGTSTRAVLATHSGDCVGYGVGGPGNPTARGVAEASCGVAEAVDAALRAAGGTLAEVVLVVAAVAGHDAGAEARWLDPALRARGFTDDVVFESDLLAAYASGSVSPFGYGVVCGTGASVIRVEKEKTVATSDGLGWMLGDRGSGFWIGRRVVRAAAAHLDGTGPETALTEGVLTMLDPDGAAVLPGRAVSGRSEDLDRLIRVVYAGTPARLAGLTPLAFTAAGAGDAVGTAILTAAGEEMLHTFRAVRTEPGPVVIGGSVLSTPGPAHAAFLAGLDEGFPPIAVVDGTVGTLILAMRRSGIRPDEAMRQRITDSLRALRAESSPVDHRARRSRA</sequence>
<dbReference type="InterPro" id="IPR052519">
    <property type="entry name" value="Euk-type_GlcNAc_Kinase"/>
</dbReference>
<gene>
    <name evidence="2" type="ORF">BKA02_002100</name>
</gene>
<evidence type="ECO:0000313" key="3">
    <source>
        <dbReference type="Proteomes" id="UP000552045"/>
    </source>
</evidence>
<dbReference type="PANTHER" id="PTHR43190:SF3">
    <property type="entry name" value="N-ACETYL-D-GLUCOSAMINE KINASE"/>
    <property type="match status" value="1"/>
</dbReference>
<dbReference type="GO" id="GO:0016301">
    <property type="term" value="F:kinase activity"/>
    <property type="evidence" value="ECO:0007669"/>
    <property type="project" value="UniProtKB-KW"/>
</dbReference>
<dbReference type="EMBL" id="JACCBH010000001">
    <property type="protein sequence ID" value="NYD55045.1"/>
    <property type="molecule type" value="Genomic_DNA"/>
</dbReference>
<accession>A0A7Y9JN78</accession>
<keyword evidence="2" id="KW-0418">Kinase</keyword>
<dbReference type="PANTHER" id="PTHR43190">
    <property type="entry name" value="N-ACETYL-D-GLUCOSAMINE KINASE"/>
    <property type="match status" value="1"/>
</dbReference>